<dbReference type="GO" id="GO:0008278">
    <property type="term" value="C:cohesin complex"/>
    <property type="evidence" value="ECO:0007669"/>
    <property type="project" value="InterPro"/>
</dbReference>
<dbReference type="InterPro" id="IPR039781">
    <property type="entry name" value="Rad21/Rec8-like"/>
</dbReference>
<comment type="subcellular location">
    <subcellularLocation>
        <location evidence="1">Nucleus</location>
    </subcellularLocation>
</comment>
<dbReference type="Gene3D" id="1.10.10.580">
    <property type="entry name" value="Structural maintenance of chromosome 1. Chain E"/>
    <property type="match status" value="1"/>
</dbReference>
<dbReference type="Proteomes" id="UP001388673">
    <property type="component" value="Unassembled WGS sequence"/>
</dbReference>
<feature type="region of interest" description="Disordered" evidence="4">
    <location>
        <begin position="149"/>
        <end position="203"/>
    </location>
</feature>
<evidence type="ECO:0000256" key="1">
    <source>
        <dbReference type="ARBA" id="ARBA00004123"/>
    </source>
</evidence>
<protein>
    <recommendedName>
        <fullName evidence="9">Rad21/Rec8-like protein N-terminal domain-containing protein</fullName>
    </recommendedName>
</protein>
<name>A0AAW0YXZ5_9TREE</name>
<feature type="domain" description="Rad21/Rec8-like protein N-terminal" evidence="6">
    <location>
        <begin position="1"/>
        <end position="95"/>
    </location>
</feature>
<dbReference type="InterPro" id="IPR023093">
    <property type="entry name" value="ScpA-like_C"/>
</dbReference>
<dbReference type="GO" id="GO:0006302">
    <property type="term" value="P:double-strand break repair"/>
    <property type="evidence" value="ECO:0007669"/>
    <property type="project" value="TreeGrafter"/>
</dbReference>
<dbReference type="InterPro" id="IPR036390">
    <property type="entry name" value="WH_DNA-bd_sf"/>
</dbReference>
<organism evidence="7 8">
    <name type="scientific">Kwoniella newhampshirensis</name>
    <dbReference type="NCBI Taxonomy" id="1651941"/>
    <lineage>
        <taxon>Eukaryota</taxon>
        <taxon>Fungi</taxon>
        <taxon>Dikarya</taxon>
        <taxon>Basidiomycota</taxon>
        <taxon>Agaricomycotina</taxon>
        <taxon>Tremellomycetes</taxon>
        <taxon>Tremellales</taxon>
        <taxon>Cryptococcaceae</taxon>
        <taxon>Kwoniella</taxon>
    </lineage>
</organism>
<dbReference type="GO" id="GO:0005634">
    <property type="term" value="C:nucleus"/>
    <property type="evidence" value="ECO:0007669"/>
    <property type="project" value="UniProtKB-SubCell"/>
</dbReference>
<dbReference type="EMBL" id="JBCAWK010000007">
    <property type="protein sequence ID" value="KAK8853354.1"/>
    <property type="molecule type" value="Genomic_DNA"/>
</dbReference>
<dbReference type="PANTHER" id="PTHR12585:SF51">
    <property type="entry name" value="MEIOTIC RECOMBINATION PROTEIN REC8"/>
    <property type="match status" value="1"/>
</dbReference>
<reference evidence="7 8" key="1">
    <citation type="journal article" date="2024" name="bioRxiv">
        <title>Comparative genomics of Cryptococcus and Kwoniella reveals pathogenesis evolution and contrasting karyotype dynamics via intercentromeric recombination or chromosome fusion.</title>
        <authorList>
            <person name="Coelho M.A."/>
            <person name="David-Palma M."/>
            <person name="Shea T."/>
            <person name="Bowers K."/>
            <person name="McGinley-Smith S."/>
            <person name="Mohammad A.W."/>
            <person name="Gnirke A."/>
            <person name="Yurkov A.M."/>
            <person name="Nowrousian M."/>
            <person name="Sun S."/>
            <person name="Cuomo C.A."/>
            <person name="Heitman J."/>
        </authorList>
    </citation>
    <scope>NUCLEOTIDE SEQUENCE [LARGE SCALE GENOMIC DNA]</scope>
    <source>
        <strain evidence="7 8">CBS 13917</strain>
    </source>
</reference>
<dbReference type="InterPro" id="IPR006909">
    <property type="entry name" value="Rad21/Rec8_C_eu"/>
</dbReference>
<proteinExistence type="inferred from homology"/>
<dbReference type="GO" id="GO:0003682">
    <property type="term" value="F:chromatin binding"/>
    <property type="evidence" value="ECO:0007669"/>
    <property type="project" value="TreeGrafter"/>
</dbReference>
<evidence type="ECO:0000256" key="4">
    <source>
        <dbReference type="SAM" id="MobiDB-lite"/>
    </source>
</evidence>
<feature type="domain" description="Rad21/Rec8-like protein C-terminal eukaryotic" evidence="5">
    <location>
        <begin position="673"/>
        <end position="718"/>
    </location>
</feature>
<feature type="compositionally biased region" description="Low complexity" evidence="4">
    <location>
        <begin position="158"/>
        <end position="171"/>
    </location>
</feature>
<comment type="similarity">
    <text evidence="2">Belongs to the rad21 family.</text>
</comment>
<evidence type="ECO:0000313" key="7">
    <source>
        <dbReference type="EMBL" id="KAK8853354.1"/>
    </source>
</evidence>
<dbReference type="SUPFAM" id="SSF46785">
    <property type="entry name" value="Winged helix' DNA-binding domain"/>
    <property type="match status" value="1"/>
</dbReference>
<dbReference type="GO" id="GO:0007062">
    <property type="term" value="P:sister chromatid cohesion"/>
    <property type="evidence" value="ECO:0007669"/>
    <property type="project" value="InterPro"/>
</dbReference>
<dbReference type="Pfam" id="PF04824">
    <property type="entry name" value="Rad21_Rec8"/>
    <property type="match status" value="1"/>
</dbReference>
<dbReference type="GeneID" id="92181316"/>
<evidence type="ECO:0000313" key="8">
    <source>
        <dbReference type="Proteomes" id="UP001388673"/>
    </source>
</evidence>
<evidence type="ECO:0000259" key="5">
    <source>
        <dbReference type="Pfam" id="PF04824"/>
    </source>
</evidence>
<keyword evidence="3" id="KW-0539">Nucleus</keyword>
<feature type="compositionally biased region" description="Acidic residues" evidence="4">
    <location>
        <begin position="172"/>
        <end position="191"/>
    </location>
</feature>
<keyword evidence="8" id="KW-1185">Reference proteome</keyword>
<evidence type="ECO:0000256" key="2">
    <source>
        <dbReference type="ARBA" id="ARBA00009870"/>
    </source>
</evidence>
<dbReference type="RefSeq" id="XP_066802540.1">
    <property type="nucleotide sequence ID" value="XM_066947161.1"/>
</dbReference>
<sequence>MFFSDDLLTSKKGSFGIVWLMATLGPRNKKITRKQLTAVDLAKTCDLIAQPPEPLALRLSGALLVGVARVYNQNYEIFYSDVSTFHSKLRRSIETDFNATTTGPGSASGVDLPSGGKSKPDQITFAASDFLWDTDFDFEFRHVDWNNPFGTGRKRRASSQLSSQATQTSQQEAEEQEEEDDQDQDQDEEEGSERGRDYKRKKLTASPALGAFDRLTKTRTSIHHPSDTTGANLYASLDVPFGEEVDLGLDLNFDAPAGANDSFSGPSGRGLELPHNEDVGAGLFDAGFDMLGEQPIPVGSRQGSLAPHEDGAIRREVSAPQSTLRRSHAEGSLAGSHGDLVINIDASKKKRTKKVKKVTFDSEIELSQDEERNVRRRYAAAMEEQRSDLQAKESEKTVAHRATAMVDSLGGLRFFDPEMNAMFSDIAKVPKFKWELDMAAHRLGKQLEIIEEEEGEQFDQPDQPQGEAFDVFGGGMLDAQNMDVGYQDVFQDYEIPIRDPSVRQGSEALDLEYARRANRQSQQGPLPWEERARARSVTPGCTTGFHNAADSSFSATSLRLSIMTPQEARLRLNSRGGSTPGLKSAQGRGRRSGSLVSDRADDDPLLLVTGHDSDFELFTEDFDLESLPASQQARLEELPKAFRPEMLATLEKQCRDFFTYVERKMITLDTEELAFTDVAPVSSTKHVAALAFYDCLTLVTKKILSVNQPTPWENIEIRFAVEV</sequence>
<evidence type="ECO:0000256" key="3">
    <source>
        <dbReference type="ARBA" id="ARBA00023242"/>
    </source>
</evidence>
<accession>A0AAW0YXZ5</accession>
<dbReference type="Pfam" id="PF04825">
    <property type="entry name" value="Rad21_Rec8_N"/>
    <property type="match status" value="1"/>
</dbReference>
<evidence type="ECO:0000259" key="6">
    <source>
        <dbReference type="Pfam" id="PF04825"/>
    </source>
</evidence>
<evidence type="ECO:0008006" key="9">
    <source>
        <dbReference type="Google" id="ProtNLM"/>
    </source>
</evidence>
<feature type="region of interest" description="Disordered" evidence="4">
    <location>
        <begin position="571"/>
        <end position="597"/>
    </location>
</feature>
<comment type="caution">
    <text evidence="7">The sequence shown here is derived from an EMBL/GenBank/DDBJ whole genome shotgun (WGS) entry which is preliminary data.</text>
</comment>
<dbReference type="PANTHER" id="PTHR12585">
    <property type="entry name" value="SCC1 / RAD21 FAMILY MEMBER"/>
    <property type="match status" value="1"/>
</dbReference>
<dbReference type="AlphaFoldDB" id="A0AAW0YXZ5"/>
<feature type="region of interest" description="Disordered" evidence="4">
    <location>
        <begin position="97"/>
        <end position="117"/>
    </location>
</feature>
<dbReference type="InterPro" id="IPR006910">
    <property type="entry name" value="Rad21_Rec8_N"/>
</dbReference>
<gene>
    <name evidence="7" type="ORF">IAR55_004058</name>
</gene>
<dbReference type="KEGG" id="kne:92181316"/>